<feature type="domain" description="Amidohydrolase 3" evidence="1">
    <location>
        <begin position="43"/>
        <end position="563"/>
    </location>
</feature>
<dbReference type="RefSeq" id="WP_379508191.1">
    <property type="nucleotide sequence ID" value="NZ_JBHRTQ010000001.1"/>
</dbReference>
<dbReference type="InterPro" id="IPR050378">
    <property type="entry name" value="Metallo-dep_Hydrolases_sf"/>
</dbReference>
<dbReference type="PANTHER" id="PTHR11647">
    <property type="entry name" value="HYDRANTOINASE/DIHYDROPYRIMIDINASE FAMILY MEMBER"/>
    <property type="match status" value="1"/>
</dbReference>
<keyword evidence="3" id="KW-1185">Reference proteome</keyword>
<proteinExistence type="predicted"/>
<protein>
    <submittedName>
        <fullName evidence="2">Amidohydrolase family protein</fullName>
    </submittedName>
</protein>
<dbReference type="Gene3D" id="3.20.20.140">
    <property type="entry name" value="Metal-dependent hydrolases"/>
    <property type="match status" value="1"/>
</dbReference>
<reference evidence="3" key="1">
    <citation type="journal article" date="2019" name="Int. J. Syst. Evol. Microbiol.">
        <title>The Global Catalogue of Microorganisms (GCM) 10K type strain sequencing project: providing services to taxonomists for standard genome sequencing and annotation.</title>
        <authorList>
            <consortium name="The Broad Institute Genomics Platform"/>
            <consortium name="The Broad Institute Genome Sequencing Center for Infectious Disease"/>
            <person name="Wu L."/>
            <person name="Ma J."/>
        </authorList>
    </citation>
    <scope>NUCLEOTIDE SEQUENCE [LARGE SCALE GENOMIC DNA]</scope>
    <source>
        <strain evidence="3">KCTC 42984</strain>
    </source>
</reference>
<dbReference type="PANTHER" id="PTHR11647:SF1">
    <property type="entry name" value="COLLAPSIN RESPONSE MEDIATOR PROTEIN"/>
    <property type="match status" value="1"/>
</dbReference>
<dbReference type="InterPro" id="IPR032466">
    <property type="entry name" value="Metal_Hydrolase"/>
</dbReference>
<evidence type="ECO:0000313" key="3">
    <source>
        <dbReference type="Proteomes" id="UP001595604"/>
    </source>
</evidence>
<evidence type="ECO:0000313" key="2">
    <source>
        <dbReference type="EMBL" id="MFC3172794.1"/>
    </source>
</evidence>
<name>A0ABV7IKP5_9SPHN</name>
<sequence>MFDTVIAGGTIVDGTGAPPFTADIGIIDGRIAEIGTITAPARRTVDARGAVVTPGFIDIHSHYDGQFLWDDRMDPSFSHGVTTALAGYCGVGFAPVGQHRQQLMELMEGVEDIPEIVLEEGLAWDWESYPEYLDRLAERRYTMDIGSNIAHAPLRVYVMGERALRHEAATPEDIEKMAALVREAMAAGAVGFSNGRITTHYSSKGAQVPGTFADDDELHALARAMGESGRGVFQMIPKGANGAAVTEPLGREGRLAEHRRLEAIARAAGRPVTYTLFEFAADPGDCAVLAEESRRARAEGLDLRPQTSPRGLGAVQMLDTYHVFVRRPSYRAIAHLPLAERAAAMRDPARRAAILGEADVDGEFAGNPAVLKMLNGAMARLPGTYVLTDPLDCEPTEDRKVGALAAAAGQTPDAFIYDHYARGDGSNYNISFALNYPEGSLDHVHAMLQDPGIMIGLSDGGAHMRIICDASMPTFQLAFWARDRKRGPTVPLELAVHKLTGAPAELYGFADRGTLAVGKRADINVIDFDRLGLLPPRFVRDLPSGGGRLQQDSVGYLATFVAGEMTRCNDVETGARPGRLLRHLDA</sequence>
<dbReference type="InterPro" id="IPR013108">
    <property type="entry name" value="Amidohydro_3"/>
</dbReference>
<dbReference type="InterPro" id="IPR011059">
    <property type="entry name" value="Metal-dep_hydrolase_composite"/>
</dbReference>
<dbReference type="SUPFAM" id="SSF51556">
    <property type="entry name" value="Metallo-dependent hydrolases"/>
    <property type="match status" value="1"/>
</dbReference>
<dbReference type="SUPFAM" id="SSF51338">
    <property type="entry name" value="Composite domain of metallo-dependent hydrolases"/>
    <property type="match status" value="1"/>
</dbReference>
<dbReference type="CDD" id="cd01297">
    <property type="entry name" value="D-aminoacylase"/>
    <property type="match status" value="1"/>
</dbReference>
<accession>A0ABV7IKP5</accession>
<dbReference type="EMBL" id="JBHRTQ010000001">
    <property type="protein sequence ID" value="MFC3172794.1"/>
    <property type="molecule type" value="Genomic_DNA"/>
</dbReference>
<gene>
    <name evidence="2" type="ORF">ACFOD9_00865</name>
</gene>
<evidence type="ECO:0000259" key="1">
    <source>
        <dbReference type="Pfam" id="PF07969"/>
    </source>
</evidence>
<dbReference type="Pfam" id="PF07969">
    <property type="entry name" value="Amidohydro_3"/>
    <property type="match status" value="1"/>
</dbReference>
<dbReference type="Proteomes" id="UP001595604">
    <property type="component" value="Unassembled WGS sequence"/>
</dbReference>
<organism evidence="2 3">
    <name type="scientific">Novosphingobium bradum</name>
    <dbReference type="NCBI Taxonomy" id="1737444"/>
    <lineage>
        <taxon>Bacteria</taxon>
        <taxon>Pseudomonadati</taxon>
        <taxon>Pseudomonadota</taxon>
        <taxon>Alphaproteobacteria</taxon>
        <taxon>Sphingomonadales</taxon>
        <taxon>Sphingomonadaceae</taxon>
        <taxon>Novosphingobium</taxon>
    </lineage>
</organism>
<comment type="caution">
    <text evidence="2">The sequence shown here is derived from an EMBL/GenBank/DDBJ whole genome shotgun (WGS) entry which is preliminary data.</text>
</comment>